<feature type="domain" description="Putative DNA-binding" evidence="1">
    <location>
        <begin position="7"/>
        <end position="96"/>
    </location>
</feature>
<evidence type="ECO:0000259" key="1">
    <source>
        <dbReference type="Pfam" id="PF09836"/>
    </source>
</evidence>
<protein>
    <recommendedName>
        <fullName evidence="1">Putative DNA-binding domain-containing protein</fullName>
    </recommendedName>
</protein>
<evidence type="ECO:0000313" key="2">
    <source>
        <dbReference type="EMBL" id="PWV60159.1"/>
    </source>
</evidence>
<name>A0A317MSH4_9GAMM</name>
<dbReference type="Gene3D" id="1.10.150.690">
    <property type="entry name" value="DUF2063"/>
    <property type="match status" value="1"/>
</dbReference>
<dbReference type="RefSeq" id="WP_170123624.1">
    <property type="nucleotide sequence ID" value="NZ_QGTJ01000008.1"/>
</dbReference>
<dbReference type="Pfam" id="PF09836">
    <property type="entry name" value="DUF2063"/>
    <property type="match status" value="1"/>
</dbReference>
<dbReference type="InterPro" id="IPR018640">
    <property type="entry name" value="DUF2063"/>
</dbReference>
<sequence length="260" mass="27459">MSALLTLQASFAAALLGDDDEPVLHRLRGPHAASRLAVYRNNVLHGLIEALGAAYPVLRQVLGAELFDALAGEYAREQPPRHAALLDYGAGFGAFCERHAAVAALGYVAELAALERARLRAWHAADYRPLDAATLATLPAAELPAQQLALAPEATLLACRYPVAAIHAAHAETPPRAFAQTPQAQWLLVYRPQLQVQIRELSPGAHALLTALASGEPLAAAADSARHIDPTFELIAEFAALLAAGVFSTHPTPPPGESLP</sequence>
<keyword evidence="3" id="KW-1185">Reference proteome</keyword>
<accession>A0A317MSH4</accession>
<comment type="caution">
    <text evidence="2">The sequence shown here is derived from an EMBL/GenBank/DDBJ whole genome shotgun (WGS) entry which is preliminary data.</text>
</comment>
<dbReference type="AlphaFoldDB" id="A0A317MSH4"/>
<evidence type="ECO:0000313" key="3">
    <source>
        <dbReference type="Proteomes" id="UP000246569"/>
    </source>
</evidence>
<organism evidence="2 3">
    <name type="scientific">Plasticicumulans acidivorans</name>
    <dbReference type="NCBI Taxonomy" id="886464"/>
    <lineage>
        <taxon>Bacteria</taxon>
        <taxon>Pseudomonadati</taxon>
        <taxon>Pseudomonadota</taxon>
        <taxon>Gammaproteobacteria</taxon>
        <taxon>Candidatus Competibacteraceae</taxon>
        <taxon>Plasticicumulans</taxon>
    </lineage>
</organism>
<dbReference type="Proteomes" id="UP000246569">
    <property type="component" value="Unassembled WGS sequence"/>
</dbReference>
<dbReference type="EMBL" id="QGTJ01000008">
    <property type="protein sequence ID" value="PWV60159.1"/>
    <property type="molecule type" value="Genomic_DNA"/>
</dbReference>
<gene>
    <name evidence="2" type="ORF">C7443_10888</name>
</gene>
<reference evidence="2 3" key="1">
    <citation type="submission" date="2018-05" db="EMBL/GenBank/DDBJ databases">
        <title>Genomic Encyclopedia of Type Strains, Phase IV (KMG-IV): sequencing the most valuable type-strain genomes for metagenomic binning, comparative biology and taxonomic classification.</title>
        <authorList>
            <person name="Goeker M."/>
        </authorList>
    </citation>
    <scope>NUCLEOTIDE SEQUENCE [LARGE SCALE GENOMIC DNA]</scope>
    <source>
        <strain evidence="2 3">DSM 23606</strain>
    </source>
</reference>
<proteinExistence type="predicted"/>
<dbReference type="InterPro" id="IPR044922">
    <property type="entry name" value="DUF2063_N_sf"/>
</dbReference>